<dbReference type="SMART" id="SM00651">
    <property type="entry name" value="Sm"/>
    <property type="match status" value="1"/>
</dbReference>
<protein>
    <recommendedName>
        <fullName evidence="2">Sm domain-containing protein</fullName>
    </recommendedName>
</protein>
<evidence type="ECO:0000313" key="3">
    <source>
        <dbReference type="EMBL" id="GMI40401.1"/>
    </source>
</evidence>
<dbReference type="AlphaFoldDB" id="A0A9W7GCE7"/>
<dbReference type="InterPro" id="IPR010920">
    <property type="entry name" value="LSM_dom_sf"/>
</dbReference>
<evidence type="ECO:0000256" key="1">
    <source>
        <dbReference type="SAM" id="MobiDB-lite"/>
    </source>
</evidence>
<dbReference type="Pfam" id="PF01423">
    <property type="entry name" value="LSM"/>
    <property type="match status" value="1"/>
</dbReference>
<dbReference type="SUPFAM" id="SSF50182">
    <property type="entry name" value="Sm-like ribonucleoproteins"/>
    <property type="match status" value="1"/>
</dbReference>
<proteinExistence type="predicted"/>
<dbReference type="Gene3D" id="2.30.30.100">
    <property type="match status" value="1"/>
</dbReference>
<dbReference type="Proteomes" id="UP001165065">
    <property type="component" value="Unassembled WGS sequence"/>
</dbReference>
<gene>
    <name evidence="3" type="ORF">TrCOL_g5920</name>
</gene>
<reference evidence="4" key="1">
    <citation type="journal article" date="2023" name="Commun. Biol.">
        <title>Genome analysis of Parmales, the sister group of diatoms, reveals the evolutionary specialization of diatoms from phago-mixotrophs to photoautotrophs.</title>
        <authorList>
            <person name="Ban H."/>
            <person name="Sato S."/>
            <person name="Yoshikawa S."/>
            <person name="Yamada K."/>
            <person name="Nakamura Y."/>
            <person name="Ichinomiya M."/>
            <person name="Sato N."/>
            <person name="Blanc-Mathieu R."/>
            <person name="Endo H."/>
            <person name="Kuwata A."/>
            <person name="Ogata H."/>
        </authorList>
    </citation>
    <scope>NUCLEOTIDE SEQUENCE [LARGE SCALE GENOMIC DNA]</scope>
</reference>
<feature type="domain" description="Sm" evidence="2">
    <location>
        <begin position="198"/>
        <end position="290"/>
    </location>
</feature>
<feature type="region of interest" description="Disordered" evidence="1">
    <location>
        <begin position="81"/>
        <end position="101"/>
    </location>
</feature>
<dbReference type="InterPro" id="IPR001163">
    <property type="entry name" value="Sm_dom_euk/arc"/>
</dbReference>
<dbReference type="GO" id="GO:0071209">
    <property type="term" value="F:U7 snRNA binding"/>
    <property type="evidence" value="ECO:0007669"/>
    <property type="project" value="InterPro"/>
</dbReference>
<comment type="caution">
    <text evidence="3">The sequence shown here is derived from an EMBL/GenBank/DDBJ whole genome shotgun (WGS) entry which is preliminary data.</text>
</comment>
<dbReference type="OrthoDB" id="437526at2759"/>
<dbReference type="InterPro" id="IPR039267">
    <property type="entry name" value="Lsm11"/>
</dbReference>
<evidence type="ECO:0000313" key="4">
    <source>
        <dbReference type="Proteomes" id="UP001165065"/>
    </source>
</evidence>
<dbReference type="EMBL" id="BRYA01000127">
    <property type="protein sequence ID" value="GMI40401.1"/>
    <property type="molecule type" value="Genomic_DNA"/>
</dbReference>
<dbReference type="PANTHER" id="PTHR21415:SF1">
    <property type="entry name" value="U7 SNRNA-ASSOCIATED SM-LIKE PROTEIN LSM11"/>
    <property type="match status" value="1"/>
</dbReference>
<evidence type="ECO:0000259" key="2">
    <source>
        <dbReference type="SMART" id="SM00651"/>
    </source>
</evidence>
<dbReference type="PANTHER" id="PTHR21415">
    <property type="entry name" value="U7 SNRNA-ASSOCIATED SM-LIKE PROTEIN LSM11"/>
    <property type="match status" value="1"/>
</dbReference>
<dbReference type="GO" id="GO:0006398">
    <property type="term" value="P:mRNA 3'-end processing by stem-loop binding and cleavage"/>
    <property type="evidence" value="ECO:0007669"/>
    <property type="project" value="TreeGrafter"/>
</dbReference>
<keyword evidence="4" id="KW-1185">Reference proteome</keyword>
<name>A0A9W7GCE7_9STRA</name>
<dbReference type="GO" id="GO:0005683">
    <property type="term" value="C:U7 snRNP"/>
    <property type="evidence" value="ECO:0007669"/>
    <property type="project" value="TreeGrafter"/>
</dbReference>
<sequence>MEVNLGRKSLKSRLLAYYTVVVPTKVHDLDSKFGDIYDKYGGSIEAEAKLQKKLRKLYGSEVLLNIVTGDEPKKRKVPLIAPSIKGESSKRRPPSSPSVADDDLLLVASTGVTCFTSPSFDPYAALHSEGLPTTGDLVLDNVDRCRYLLPQEDEYFIPLSKKPSASAATSKQARPKEAPPFIALAESLKSSPFSTLHKAMTLRRRVKVTVRYVNCIRGHVVGSVEGFDRHFNILLSSATETYSTRLVDFGGLSQAQAEESRRLNGFGKGLKTRSIKQMMIRGDMLVSVQLL</sequence>
<accession>A0A9W7GCE7</accession>
<organism evidence="3 4">
    <name type="scientific">Triparma columacea</name>
    <dbReference type="NCBI Taxonomy" id="722753"/>
    <lineage>
        <taxon>Eukaryota</taxon>
        <taxon>Sar</taxon>
        <taxon>Stramenopiles</taxon>
        <taxon>Ochrophyta</taxon>
        <taxon>Bolidophyceae</taxon>
        <taxon>Parmales</taxon>
        <taxon>Triparmaceae</taxon>
        <taxon>Triparma</taxon>
    </lineage>
</organism>